<evidence type="ECO:0000256" key="2">
    <source>
        <dbReference type="ARBA" id="ARBA00022723"/>
    </source>
</evidence>
<evidence type="ECO:0000256" key="5">
    <source>
        <dbReference type="PIRSR" id="PIRSR604294-1"/>
    </source>
</evidence>
<dbReference type="PANTHER" id="PTHR10543:SF89">
    <property type="entry name" value="CAROTENOID 9,10(9',10')-CLEAVAGE DIOXYGENASE 1"/>
    <property type="match status" value="1"/>
</dbReference>
<dbReference type="Proteomes" id="UP000754644">
    <property type="component" value="Unassembled WGS sequence"/>
</dbReference>
<dbReference type="PANTHER" id="PTHR10543">
    <property type="entry name" value="BETA-CAROTENE DIOXYGENASE"/>
    <property type="match status" value="1"/>
</dbReference>
<accession>A0A973A965</accession>
<keyword evidence="4 5" id="KW-0408">Iron</keyword>
<evidence type="ECO:0000256" key="1">
    <source>
        <dbReference type="ARBA" id="ARBA00006787"/>
    </source>
</evidence>
<dbReference type="GO" id="GO:0010436">
    <property type="term" value="F:carotenoid dioxygenase activity"/>
    <property type="evidence" value="ECO:0007669"/>
    <property type="project" value="TreeGrafter"/>
</dbReference>
<dbReference type="GO" id="GO:0016121">
    <property type="term" value="P:carotene catabolic process"/>
    <property type="evidence" value="ECO:0007669"/>
    <property type="project" value="TreeGrafter"/>
</dbReference>
<feature type="binding site" evidence="5">
    <location>
        <position position="232"/>
    </location>
    <ligand>
        <name>Fe cation</name>
        <dbReference type="ChEBI" id="CHEBI:24875"/>
        <note>catalytic</note>
    </ligand>
</feature>
<evidence type="ECO:0000313" key="7">
    <source>
        <dbReference type="EMBL" id="NQV66509.1"/>
    </source>
</evidence>
<comment type="similarity">
    <text evidence="1">Belongs to the carotenoid oxygenase family.</text>
</comment>
<dbReference type="InterPro" id="IPR004294">
    <property type="entry name" value="Carotenoid_Oase"/>
</dbReference>
<keyword evidence="3" id="KW-0560">Oxidoreductase</keyword>
<feature type="binding site" evidence="5">
    <location>
        <position position="478"/>
    </location>
    <ligand>
        <name>Fe cation</name>
        <dbReference type="ChEBI" id="CHEBI:24875"/>
        <note>catalytic</note>
    </ligand>
</feature>
<feature type="binding site" evidence="5">
    <location>
        <position position="184"/>
    </location>
    <ligand>
        <name>Fe cation</name>
        <dbReference type="ChEBI" id="CHEBI:24875"/>
        <note>catalytic</note>
    </ligand>
</feature>
<dbReference type="Pfam" id="PF03055">
    <property type="entry name" value="RPE65"/>
    <property type="match status" value="1"/>
</dbReference>
<sequence length="484" mass="54301">MTSTLVNEEKSTLPRDDDHPYRTGAWQPNTKEYDAVDLEVIGEIPSDLNGVYIRNTENPLHDSIGRYHPFDGDGMLHSMSFDNGRSQYRNRFIRTDGLAAENSEGKPLWAGLRERPEMSLRDGCGARTRLKDSSSTDVVVHGGVAATSFYQCGGIYELDPRTLETIGKAAWTDGITPGWGVSAHTKVDEATGEMLFFNYSTQAPYMHYGVVNKARELVHYIPVELPGPRLPHDMAFTTNYAILNDLPLFWDAAALKQGAYAVRFHELPSRFAIVPRRGQPESIVWFEAKPAYVLHWINAYEEGDEIVLDGYRQDPEKGSPTKGLPDVLKHFSFLDINFVGAHAYRWRFNMKTGAVIEGPLEDALSEFGMINPSVAGKPYQYSWAMTTKPGWFLFDGLVRLDARTGQRQQYKFPDGVFASESPMAPSQQGKNEDDGYVLTYTTDMNTNSSQCQIFDARNIEIGPIAKVILPQRICIGTHSYWAGK</sequence>
<proteinExistence type="inferred from homology"/>
<organism evidence="7 8">
    <name type="scientific">SAR86 cluster bacterium</name>
    <dbReference type="NCBI Taxonomy" id="2030880"/>
    <lineage>
        <taxon>Bacteria</taxon>
        <taxon>Pseudomonadati</taxon>
        <taxon>Pseudomonadota</taxon>
        <taxon>Gammaproteobacteria</taxon>
        <taxon>SAR86 cluster</taxon>
    </lineage>
</organism>
<gene>
    <name evidence="7" type="ORF">HQ497_14200</name>
</gene>
<dbReference type="GO" id="GO:0046872">
    <property type="term" value="F:metal ion binding"/>
    <property type="evidence" value="ECO:0007669"/>
    <property type="project" value="UniProtKB-KW"/>
</dbReference>
<comment type="caution">
    <text evidence="7">The sequence shown here is derived from an EMBL/GenBank/DDBJ whole genome shotgun (WGS) entry which is preliminary data.</text>
</comment>
<dbReference type="AlphaFoldDB" id="A0A973A965"/>
<evidence type="ECO:0000256" key="4">
    <source>
        <dbReference type="ARBA" id="ARBA00023004"/>
    </source>
</evidence>
<evidence type="ECO:0000256" key="6">
    <source>
        <dbReference type="SAM" id="MobiDB-lite"/>
    </source>
</evidence>
<feature type="compositionally biased region" description="Basic and acidic residues" evidence="6">
    <location>
        <begin position="7"/>
        <end position="21"/>
    </location>
</feature>
<keyword evidence="2 5" id="KW-0479">Metal-binding</keyword>
<evidence type="ECO:0000313" key="8">
    <source>
        <dbReference type="Proteomes" id="UP000754644"/>
    </source>
</evidence>
<feature type="region of interest" description="Disordered" evidence="6">
    <location>
        <begin position="1"/>
        <end position="27"/>
    </location>
</feature>
<evidence type="ECO:0000256" key="3">
    <source>
        <dbReference type="ARBA" id="ARBA00023002"/>
    </source>
</evidence>
<dbReference type="EMBL" id="JABMOJ010000530">
    <property type="protein sequence ID" value="NQV66509.1"/>
    <property type="molecule type" value="Genomic_DNA"/>
</dbReference>
<name>A0A973A965_9GAMM</name>
<reference evidence="7" key="1">
    <citation type="submission" date="2020-05" db="EMBL/GenBank/DDBJ databases">
        <title>Sulfur intermediates as new biogeochemical hubs in an aquatic model microbial ecosystem.</title>
        <authorList>
            <person name="Vigneron A."/>
        </authorList>
    </citation>
    <scope>NUCLEOTIDE SEQUENCE</scope>
    <source>
        <strain evidence="7">Bin.250</strain>
    </source>
</reference>
<comment type="cofactor">
    <cofactor evidence="5">
        <name>Fe(2+)</name>
        <dbReference type="ChEBI" id="CHEBI:29033"/>
    </cofactor>
    <text evidence="5">Binds 1 Fe(2+) ion per subunit.</text>
</comment>
<feature type="binding site" evidence="5">
    <location>
        <position position="295"/>
    </location>
    <ligand>
        <name>Fe cation</name>
        <dbReference type="ChEBI" id="CHEBI:24875"/>
        <note>catalytic</note>
    </ligand>
</feature>
<protein>
    <submittedName>
        <fullName evidence="7">Carotenoid oxygenase family protein</fullName>
    </submittedName>
</protein>